<sequence length="59" mass="6084">MREPGHAVVRSPVRTDDRAWARTMTMLGGTDDFESPAVATPAGQVLVRTAGGGGPECGS</sequence>
<accession>W7IV77</accession>
<dbReference type="EMBL" id="AYXG01000165">
    <property type="protein sequence ID" value="EWC60296.1"/>
    <property type="molecule type" value="Genomic_DNA"/>
</dbReference>
<comment type="caution">
    <text evidence="1">The sequence shown here is derived from an EMBL/GenBank/DDBJ whole genome shotgun (WGS) entry which is preliminary data.</text>
</comment>
<protein>
    <submittedName>
        <fullName evidence="1">Uncharacterized protein</fullName>
    </submittedName>
</protein>
<dbReference type="STRING" id="909613.UO65_4404"/>
<evidence type="ECO:0000313" key="2">
    <source>
        <dbReference type="Proteomes" id="UP000019277"/>
    </source>
</evidence>
<name>W7IV77_9PSEU</name>
<organism evidence="1 2">
    <name type="scientific">Actinokineospora spheciospongiae</name>
    <dbReference type="NCBI Taxonomy" id="909613"/>
    <lineage>
        <taxon>Bacteria</taxon>
        <taxon>Bacillati</taxon>
        <taxon>Actinomycetota</taxon>
        <taxon>Actinomycetes</taxon>
        <taxon>Pseudonocardiales</taxon>
        <taxon>Pseudonocardiaceae</taxon>
        <taxon>Actinokineospora</taxon>
    </lineage>
</organism>
<dbReference type="AlphaFoldDB" id="W7IV77"/>
<keyword evidence="2" id="KW-1185">Reference proteome</keyword>
<reference evidence="1 2" key="1">
    <citation type="journal article" date="2014" name="Genome Announc.">
        <title>Draft Genome Sequence of the Antitrypanosomally Active Sponge-Associated Bacterium Actinokineospora sp. Strain EG49.</title>
        <authorList>
            <person name="Harjes J."/>
            <person name="Ryu T."/>
            <person name="Abdelmohsen U.R."/>
            <person name="Moitinho-Silva L."/>
            <person name="Horn H."/>
            <person name="Ravasi T."/>
            <person name="Hentschel U."/>
        </authorList>
    </citation>
    <scope>NUCLEOTIDE SEQUENCE [LARGE SCALE GENOMIC DNA]</scope>
    <source>
        <strain evidence="1 2">EG49</strain>
    </source>
</reference>
<dbReference type="Proteomes" id="UP000019277">
    <property type="component" value="Unassembled WGS sequence"/>
</dbReference>
<evidence type="ECO:0000313" key="1">
    <source>
        <dbReference type="EMBL" id="EWC60296.1"/>
    </source>
</evidence>
<proteinExistence type="predicted"/>
<gene>
    <name evidence="1" type="ORF">UO65_4404</name>
</gene>